<comment type="caution">
    <text evidence="2">The sequence shown here is derived from an EMBL/GenBank/DDBJ whole genome shotgun (WGS) entry which is preliminary data.</text>
</comment>
<evidence type="ECO:0000313" key="2">
    <source>
        <dbReference type="EMBL" id="MFC5813189.1"/>
    </source>
</evidence>
<evidence type="ECO:0000313" key="3">
    <source>
        <dbReference type="Proteomes" id="UP001596112"/>
    </source>
</evidence>
<name>A0ABW1BIZ2_9ACTN</name>
<dbReference type="Proteomes" id="UP001596112">
    <property type="component" value="Unassembled WGS sequence"/>
</dbReference>
<keyword evidence="3" id="KW-1185">Reference proteome</keyword>
<evidence type="ECO:0008006" key="4">
    <source>
        <dbReference type="Google" id="ProtNLM"/>
    </source>
</evidence>
<feature type="region of interest" description="Disordered" evidence="1">
    <location>
        <begin position="392"/>
        <end position="424"/>
    </location>
</feature>
<organism evidence="2 3">
    <name type="scientific">Streptomyces heilongjiangensis</name>
    <dbReference type="NCBI Taxonomy" id="945052"/>
    <lineage>
        <taxon>Bacteria</taxon>
        <taxon>Bacillati</taxon>
        <taxon>Actinomycetota</taxon>
        <taxon>Actinomycetes</taxon>
        <taxon>Kitasatosporales</taxon>
        <taxon>Streptomycetaceae</taxon>
        <taxon>Streptomyces</taxon>
    </lineage>
</organism>
<reference evidence="3" key="1">
    <citation type="journal article" date="2019" name="Int. J. Syst. Evol. Microbiol.">
        <title>The Global Catalogue of Microorganisms (GCM) 10K type strain sequencing project: providing services to taxonomists for standard genome sequencing and annotation.</title>
        <authorList>
            <consortium name="The Broad Institute Genomics Platform"/>
            <consortium name="The Broad Institute Genome Sequencing Center for Infectious Disease"/>
            <person name="Wu L."/>
            <person name="Ma J."/>
        </authorList>
    </citation>
    <scope>NUCLEOTIDE SEQUENCE [LARGE SCALE GENOMIC DNA]</scope>
    <source>
        <strain evidence="3">JCM 9918</strain>
    </source>
</reference>
<feature type="compositionally biased region" description="Basic and acidic residues" evidence="1">
    <location>
        <begin position="398"/>
        <end position="410"/>
    </location>
</feature>
<gene>
    <name evidence="2" type="ORF">ACFQGO_37795</name>
</gene>
<dbReference type="EMBL" id="JBHSNZ010000055">
    <property type="protein sequence ID" value="MFC5813189.1"/>
    <property type="molecule type" value="Genomic_DNA"/>
</dbReference>
<dbReference type="RefSeq" id="WP_272173134.1">
    <property type="nucleotide sequence ID" value="NZ_JAQOSL010000081.1"/>
</dbReference>
<sequence length="698" mass="74472">MSTDEKAREVLQENGIDVDQLDGCPLGTPEEAVKRLDAMDDGDRLDSIGELVAWAASRGQIELQRYKKAVVDAKLISPGDWRALASEAKQRRVHEIKAAVRSDCPYTAENGCLYLAMPDGGQVLLARFVPEVVAQVIRDDGAEITTLIKIRVTRPGGQPVEVEVPAERLPQARRWAAQAIGAHAVVTPMSRDEAHVATAAQYLGDGQWTSVTTYAHTGWRSDIDGTWRFLTASGALGADGLDTSVSVDLGTDALNLYALPDPEEVDAAVLAEAVRASVALLDVAPLTVTAPLLGAVYRAPLPLLPETSAYVVGPSGSLKSAASATALQHFGRGLDARNFPANWTFTANALEAIAHQLANVLLIVDDYAPQSADDPRRLATAADRIFRGAANSAGRGRLRPDGTRRPERPPRAQIAATGEDVPPGESLRARLTVATVDAGAIDVGKLTEAQQRAAGGTYELAMAGYVRHLAGLLDTDTGYADRLREQIAERRADLAKNTAGHARVPEATAGLLTGFREFLTFAVAAGAFTGDQAAAQMEKVKAALVQVAAEQSSYTRGMSVAEVYLRALAVALVSGAAHLADQTTGRQPDEPERWGWEPYPGTGETTYHPKGKCIGWLSSSGDVYLHPGVAYEVARDHAGRAAEPLATTKIVVHKRLKEGNHLASVDEKDDRPTVVRRIAGKSLRVLHVRADRITGEGE</sequence>
<evidence type="ECO:0000256" key="1">
    <source>
        <dbReference type="SAM" id="MobiDB-lite"/>
    </source>
</evidence>
<proteinExistence type="predicted"/>
<accession>A0ABW1BIZ2</accession>
<protein>
    <recommendedName>
        <fullName evidence="4">DUF927 domain-containing protein</fullName>
    </recommendedName>
</protein>